<dbReference type="RefSeq" id="WP_147250802.1">
    <property type="nucleotide sequence ID" value="NZ_JARSBO010000015.1"/>
</dbReference>
<organism evidence="1 2">
    <name type="scientific">Thalassospira aquimaris</name>
    <dbReference type="NCBI Taxonomy" id="3037796"/>
    <lineage>
        <taxon>Bacteria</taxon>
        <taxon>Pseudomonadati</taxon>
        <taxon>Pseudomonadota</taxon>
        <taxon>Alphaproteobacteria</taxon>
        <taxon>Rhodospirillales</taxon>
        <taxon>Thalassospiraceae</taxon>
        <taxon>Thalassospira</taxon>
    </lineage>
</organism>
<gene>
    <name evidence="1" type="ORF">P7680_21910</name>
</gene>
<comment type="caution">
    <text evidence="1">The sequence shown here is derived from an EMBL/GenBank/DDBJ whole genome shotgun (WGS) entry which is preliminary data.</text>
</comment>
<evidence type="ECO:0000313" key="2">
    <source>
        <dbReference type="Proteomes" id="UP001529180"/>
    </source>
</evidence>
<evidence type="ECO:0000313" key="1">
    <source>
        <dbReference type="EMBL" id="MDG4721672.1"/>
    </source>
</evidence>
<keyword evidence="2" id="KW-1185">Reference proteome</keyword>
<dbReference type="Proteomes" id="UP001529180">
    <property type="component" value="Unassembled WGS sequence"/>
</dbReference>
<reference evidence="1 2" key="1">
    <citation type="submission" date="2023-03" db="EMBL/GenBank/DDBJ databases">
        <title>Strain FZY0004 represents a novel species in the genus Thalassospira isolated from seawater.</title>
        <authorList>
            <person name="Fu Z.-Y."/>
        </authorList>
    </citation>
    <scope>NUCLEOTIDE SEQUENCE [LARGE SCALE GENOMIC DNA]</scope>
    <source>
        <strain evidence="1 2">FZY0004</strain>
    </source>
</reference>
<proteinExistence type="predicted"/>
<sequence>MTSTETLTLDVITERAEREQIIAPNFKQVKLTKKFLLPKVKELETDMLRLRAEFDQSTNRMATKGSKTYPEGFCQEITIGVMAILQRELPSASTPGLMALRDFVANGGLAKRIWGNLRNQYFQNAFQFGSLYVDVSNDTVVITKPKVEILPVSKARMFPISDFDGYADIAEKYWKGQVFPNRVLPDLAVMFPMFLITTTGKVELHSNYQTILYRNLQFDFALAERFLFKSKRREDCLPESYLTKLVDRFGALENPVDDVTLRQHFEAARQSQLRFDATRCQAMLDRVIALQNN</sequence>
<accession>A0ABT6GHW8</accession>
<name>A0ABT6GHW8_9PROT</name>
<protein>
    <submittedName>
        <fullName evidence="1">Uncharacterized protein</fullName>
    </submittedName>
</protein>
<dbReference type="EMBL" id="JARSBO010000015">
    <property type="protein sequence ID" value="MDG4721672.1"/>
    <property type="molecule type" value="Genomic_DNA"/>
</dbReference>